<reference evidence="6 7" key="1">
    <citation type="journal article" date="2016" name="Int. J. Syst. Evol. Microbiol.">
        <title>Caldimicrobium thiodismutans sp. nov., a sulfur-disproportionating bacterium isolated from a hot spring, and emended description of the genus Caldimicrobium.</title>
        <authorList>
            <person name="Kojima H."/>
            <person name="Umezawa K."/>
            <person name="Fukui M."/>
        </authorList>
    </citation>
    <scope>NUCLEOTIDE SEQUENCE [LARGE SCALE GENOMIC DNA]</scope>
    <source>
        <strain evidence="6 7">TF1</strain>
    </source>
</reference>
<dbReference type="InterPro" id="IPR028998">
    <property type="entry name" value="RimP_C"/>
</dbReference>
<evidence type="ECO:0000256" key="3">
    <source>
        <dbReference type="HAMAP-Rule" id="MF_01077"/>
    </source>
</evidence>
<comment type="function">
    <text evidence="3">Required for maturation of 30S ribosomal subunits.</text>
</comment>
<comment type="subcellular location">
    <subcellularLocation>
        <location evidence="3">Cytoplasm</location>
    </subcellularLocation>
</comment>
<dbReference type="Gene3D" id="3.30.300.70">
    <property type="entry name" value="RimP-like superfamily, N-terminal"/>
    <property type="match status" value="1"/>
</dbReference>
<dbReference type="Proteomes" id="UP000068196">
    <property type="component" value="Chromosome"/>
</dbReference>
<dbReference type="HAMAP" id="MF_01077">
    <property type="entry name" value="RimP"/>
    <property type="match status" value="1"/>
</dbReference>
<evidence type="ECO:0000259" key="4">
    <source>
        <dbReference type="Pfam" id="PF02576"/>
    </source>
</evidence>
<keyword evidence="2 3" id="KW-0690">Ribosome biogenesis</keyword>
<protein>
    <recommendedName>
        <fullName evidence="3">Ribosome maturation factor RimP</fullName>
    </recommendedName>
</protein>
<sequence>MYKSSEGEKDLKEKLWELLELPILKKKMELVDIEWRRERTGWVLRLYIDKPGGVTIGDCAKISELVGHLLDKENLIHHPYNLEVSSPGIERPLKTKEHFERFKGEKAKITLKNPLAGRRNLVGTILGIKEDFLELSAEGKVWEIALSNIKKANLQPEITFK</sequence>
<dbReference type="KEGG" id="cthi:THC_0137"/>
<dbReference type="PANTHER" id="PTHR33867:SF1">
    <property type="entry name" value="RIBOSOME MATURATION FACTOR RIMP"/>
    <property type="match status" value="1"/>
</dbReference>
<evidence type="ECO:0000259" key="5">
    <source>
        <dbReference type="Pfam" id="PF17384"/>
    </source>
</evidence>
<dbReference type="CDD" id="cd01734">
    <property type="entry name" value="YlxS_C"/>
    <property type="match status" value="1"/>
</dbReference>
<comment type="similarity">
    <text evidence="3">Belongs to the RimP family.</text>
</comment>
<dbReference type="Pfam" id="PF02576">
    <property type="entry name" value="RimP_N"/>
    <property type="match status" value="1"/>
</dbReference>
<dbReference type="InterPro" id="IPR036847">
    <property type="entry name" value="RimP_C_sf"/>
</dbReference>
<dbReference type="SUPFAM" id="SSF74942">
    <property type="entry name" value="YhbC-like, C-terminal domain"/>
    <property type="match status" value="1"/>
</dbReference>
<dbReference type="PANTHER" id="PTHR33867">
    <property type="entry name" value="RIBOSOME MATURATION FACTOR RIMP"/>
    <property type="match status" value="1"/>
</dbReference>
<reference evidence="7" key="2">
    <citation type="journal article" date="2016" name="Int. J. Syst. Evol. Microbiol.">
        <title>Caldimicrobium thiodismutans sp. nov., a sulfur-disproportionating bacterium isolated from a hot spring.</title>
        <authorList>
            <person name="Kojima H."/>
            <person name="Umezawa K."/>
            <person name="Fukui M."/>
        </authorList>
    </citation>
    <scope>NUCLEOTIDE SEQUENCE [LARGE SCALE GENOMIC DNA]</scope>
    <source>
        <strain evidence="7">TF1</strain>
    </source>
</reference>
<dbReference type="GO" id="GO:0006412">
    <property type="term" value="P:translation"/>
    <property type="evidence" value="ECO:0007669"/>
    <property type="project" value="TreeGrafter"/>
</dbReference>
<dbReference type="FunFam" id="3.30.300.70:FF:000001">
    <property type="entry name" value="Ribosome maturation factor RimP"/>
    <property type="match status" value="1"/>
</dbReference>
<keyword evidence="7" id="KW-1185">Reference proteome</keyword>
<dbReference type="Pfam" id="PF17384">
    <property type="entry name" value="DUF150_C"/>
    <property type="match status" value="1"/>
</dbReference>
<dbReference type="OrthoDB" id="9805006at2"/>
<keyword evidence="1 3" id="KW-0963">Cytoplasm</keyword>
<dbReference type="STRING" id="1653476.THC_0137"/>
<dbReference type="SUPFAM" id="SSF75420">
    <property type="entry name" value="YhbC-like, N-terminal domain"/>
    <property type="match status" value="1"/>
</dbReference>
<dbReference type="PATRIC" id="fig|1653476.3.peg.138"/>
<dbReference type="InterPro" id="IPR003728">
    <property type="entry name" value="Ribosome_maturation_RimP"/>
</dbReference>
<evidence type="ECO:0000313" key="7">
    <source>
        <dbReference type="Proteomes" id="UP000068196"/>
    </source>
</evidence>
<dbReference type="GO" id="GO:0000028">
    <property type="term" value="P:ribosomal small subunit assembly"/>
    <property type="evidence" value="ECO:0007669"/>
    <property type="project" value="TreeGrafter"/>
</dbReference>
<dbReference type="InterPro" id="IPR035956">
    <property type="entry name" value="RimP_N_sf"/>
</dbReference>
<accession>A0A0U5AXS2</accession>
<gene>
    <name evidence="3" type="primary">rimP</name>
    <name evidence="6" type="ORF">THC_0137</name>
</gene>
<proteinExistence type="inferred from homology"/>
<feature type="domain" description="Ribosome maturation factor RimP C-terminal" evidence="5">
    <location>
        <begin position="93"/>
        <end position="157"/>
    </location>
</feature>
<evidence type="ECO:0000313" key="6">
    <source>
        <dbReference type="EMBL" id="BAU22537.1"/>
    </source>
</evidence>
<name>A0A0U5AXS2_9BACT</name>
<evidence type="ECO:0000256" key="1">
    <source>
        <dbReference type="ARBA" id="ARBA00022490"/>
    </source>
</evidence>
<dbReference type="EMBL" id="AP014945">
    <property type="protein sequence ID" value="BAU22537.1"/>
    <property type="molecule type" value="Genomic_DNA"/>
</dbReference>
<feature type="domain" description="Ribosome maturation factor RimP N-terminal" evidence="4">
    <location>
        <begin position="25"/>
        <end position="90"/>
    </location>
</feature>
<dbReference type="AlphaFoldDB" id="A0A0U5AXS2"/>
<dbReference type="RefSeq" id="WP_068511875.1">
    <property type="nucleotide sequence ID" value="NZ_AP014945.1"/>
</dbReference>
<dbReference type="Gene3D" id="2.30.30.180">
    <property type="entry name" value="Ribosome maturation factor RimP, C-terminal domain"/>
    <property type="match status" value="1"/>
</dbReference>
<evidence type="ECO:0000256" key="2">
    <source>
        <dbReference type="ARBA" id="ARBA00022517"/>
    </source>
</evidence>
<dbReference type="GO" id="GO:0005829">
    <property type="term" value="C:cytosol"/>
    <property type="evidence" value="ECO:0007669"/>
    <property type="project" value="TreeGrafter"/>
</dbReference>
<organism evidence="6 7">
    <name type="scientific">Caldimicrobium thiodismutans</name>
    <dbReference type="NCBI Taxonomy" id="1653476"/>
    <lineage>
        <taxon>Bacteria</taxon>
        <taxon>Pseudomonadati</taxon>
        <taxon>Thermodesulfobacteriota</taxon>
        <taxon>Thermodesulfobacteria</taxon>
        <taxon>Thermodesulfobacteriales</taxon>
        <taxon>Thermodesulfobacteriaceae</taxon>
        <taxon>Caldimicrobium</taxon>
    </lineage>
</organism>
<dbReference type="InterPro" id="IPR028989">
    <property type="entry name" value="RimP_N"/>
</dbReference>